<evidence type="ECO:0000313" key="2">
    <source>
        <dbReference type="EMBL" id="KZV45376.1"/>
    </source>
</evidence>
<gene>
    <name evidence="2" type="ORF">F511_44442</name>
</gene>
<feature type="compositionally biased region" description="Polar residues" evidence="1">
    <location>
        <begin position="1"/>
        <end position="17"/>
    </location>
</feature>
<dbReference type="Proteomes" id="UP000250235">
    <property type="component" value="Unassembled WGS sequence"/>
</dbReference>
<dbReference type="AlphaFoldDB" id="A0A2Z7CKQ2"/>
<keyword evidence="3" id="KW-1185">Reference proteome</keyword>
<protein>
    <submittedName>
        <fullName evidence="2">Uncharacterized protein</fullName>
    </submittedName>
</protein>
<name>A0A2Z7CKQ2_9LAMI</name>
<proteinExistence type="predicted"/>
<organism evidence="2 3">
    <name type="scientific">Dorcoceras hygrometricum</name>
    <dbReference type="NCBI Taxonomy" id="472368"/>
    <lineage>
        <taxon>Eukaryota</taxon>
        <taxon>Viridiplantae</taxon>
        <taxon>Streptophyta</taxon>
        <taxon>Embryophyta</taxon>
        <taxon>Tracheophyta</taxon>
        <taxon>Spermatophyta</taxon>
        <taxon>Magnoliopsida</taxon>
        <taxon>eudicotyledons</taxon>
        <taxon>Gunneridae</taxon>
        <taxon>Pentapetalae</taxon>
        <taxon>asterids</taxon>
        <taxon>lamiids</taxon>
        <taxon>Lamiales</taxon>
        <taxon>Gesneriaceae</taxon>
        <taxon>Didymocarpoideae</taxon>
        <taxon>Trichosporeae</taxon>
        <taxon>Loxocarpinae</taxon>
        <taxon>Dorcoceras</taxon>
    </lineage>
</organism>
<feature type="region of interest" description="Disordered" evidence="1">
    <location>
        <begin position="1"/>
        <end position="31"/>
    </location>
</feature>
<evidence type="ECO:0000256" key="1">
    <source>
        <dbReference type="SAM" id="MobiDB-lite"/>
    </source>
</evidence>
<reference evidence="2 3" key="1">
    <citation type="journal article" date="2015" name="Proc. Natl. Acad. Sci. U.S.A.">
        <title>The resurrection genome of Boea hygrometrica: A blueprint for survival of dehydration.</title>
        <authorList>
            <person name="Xiao L."/>
            <person name="Yang G."/>
            <person name="Zhang L."/>
            <person name="Yang X."/>
            <person name="Zhao S."/>
            <person name="Ji Z."/>
            <person name="Zhou Q."/>
            <person name="Hu M."/>
            <person name="Wang Y."/>
            <person name="Chen M."/>
            <person name="Xu Y."/>
            <person name="Jin H."/>
            <person name="Xiao X."/>
            <person name="Hu G."/>
            <person name="Bao F."/>
            <person name="Hu Y."/>
            <person name="Wan P."/>
            <person name="Li L."/>
            <person name="Deng X."/>
            <person name="Kuang T."/>
            <person name="Xiang C."/>
            <person name="Zhu J.K."/>
            <person name="Oliver M.J."/>
            <person name="He Y."/>
        </authorList>
    </citation>
    <scope>NUCLEOTIDE SEQUENCE [LARGE SCALE GENOMIC DNA]</scope>
    <source>
        <strain evidence="3">cv. XS01</strain>
    </source>
</reference>
<evidence type="ECO:0000313" key="3">
    <source>
        <dbReference type="Proteomes" id="UP000250235"/>
    </source>
</evidence>
<accession>A0A2Z7CKQ2</accession>
<sequence length="163" mass="19027">MTSSQSAGSKSYQQMSREAQEMKRRRRRRFQSQVTVVEADVSYYSRSCRQLPFITGSYQQMRREVKEMKRRRAEESADGLSPAVARYQQIQQMLFALITSRKIQSRATVDPVASFAYPVDMESSRKKADVVESYNPDARFQSQYLKIQQKRKAVVDMDQQRSS</sequence>
<dbReference type="EMBL" id="KQ996278">
    <property type="protein sequence ID" value="KZV45376.1"/>
    <property type="molecule type" value="Genomic_DNA"/>
</dbReference>